<evidence type="ECO:0000313" key="1">
    <source>
        <dbReference type="EMBL" id="MBS6535636.1"/>
    </source>
</evidence>
<evidence type="ECO:0000313" key="2">
    <source>
        <dbReference type="Proteomes" id="UP000748991"/>
    </source>
</evidence>
<dbReference type="Proteomes" id="UP000748991">
    <property type="component" value="Unassembled WGS sequence"/>
</dbReference>
<dbReference type="AlphaFoldDB" id="A0A943XWJ9"/>
<gene>
    <name evidence="1" type="ORF">KH327_07375</name>
</gene>
<sequence length="71" mass="8105">MITIKDIYNLIANRVMVEDDSPYGGKSFNDETYSDFIIENNISLNSSLNSFDKILKESGLVPLTKCFNFNF</sequence>
<name>A0A943XWJ9_9FIRM</name>
<accession>A0A943XWJ9</accession>
<dbReference type="RefSeq" id="WP_278638302.1">
    <property type="nucleotide sequence ID" value="NZ_JAGZZP010000016.1"/>
</dbReference>
<protein>
    <submittedName>
        <fullName evidence="1">Uncharacterized protein</fullName>
    </submittedName>
</protein>
<dbReference type="EMBL" id="JAGZZP010000016">
    <property type="protein sequence ID" value="MBS6535636.1"/>
    <property type="molecule type" value="Genomic_DNA"/>
</dbReference>
<organism evidence="1 2">
    <name type="scientific">Peptoniphilus harei</name>
    <dbReference type="NCBI Taxonomy" id="54005"/>
    <lineage>
        <taxon>Bacteria</taxon>
        <taxon>Bacillati</taxon>
        <taxon>Bacillota</taxon>
        <taxon>Tissierellia</taxon>
        <taxon>Tissierellales</taxon>
        <taxon>Peptoniphilaceae</taxon>
        <taxon>Peptoniphilus</taxon>
    </lineage>
</organism>
<comment type="caution">
    <text evidence="1">The sequence shown here is derived from an EMBL/GenBank/DDBJ whole genome shotgun (WGS) entry which is preliminary data.</text>
</comment>
<reference evidence="1" key="1">
    <citation type="submission" date="2021-02" db="EMBL/GenBank/DDBJ databases">
        <title>Infant gut strain persistence is associated with maternal origin, phylogeny, and functional potential including surface adhesion and iron acquisition.</title>
        <authorList>
            <person name="Lou Y.C."/>
        </authorList>
    </citation>
    <scope>NUCLEOTIDE SEQUENCE</scope>
    <source>
        <strain evidence="1">L3_060_052G1_dasL3_060_052G1_concoct_1</strain>
    </source>
</reference>
<proteinExistence type="predicted"/>